<feature type="domain" description="Ice-binding protein C-terminal" evidence="2">
    <location>
        <begin position="226"/>
        <end position="249"/>
    </location>
</feature>
<comment type="caution">
    <text evidence="3">The sequence shown here is derived from an EMBL/GenBank/DDBJ whole genome shotgun (WGS) entry which is preliminary data.</text>
</comment>
<feature type="signal peptide" evidence="1">
    <location>
        <begin position="1"/>
        <end position="30"/>
    </location>
</feature>
<accession>A0A4R6R0W9</accession>
<organism evidence="3 4">
    <name type="scientific">Aquabacterium commune</name>
    <dbReference type="NCBI Taxonomy" id="70586"/>
    <lineage>
        <taxon>Bacteria</taxon>
        <taxon>Pseudomonadati</taxon>
        <taxon>Pseudomonadota</taxon>
        <taxon>Betaproteobacteria</taxon>
        <taxon>Burkholderiales</taxon>
        <taxon>Aquabacterium</taxon>
    </lineage>
</organism>
<dbReference type="RefSeq" id="WP_133611243.1">
    <property type="nucleotide sequence ID" value="NZ_SNXW01000015.1"/>
</dbReference>
<dbReference type="NCBIfam" id="TIGR02595">
    <property type="entry name" value="PEP_CTERM"/>
    <property type="match status" value="1"/>
</dbReference>
<dbReference type="InterPro" id="IPR013424">
    <property type="entry name" value="Ice-binding_C"/>
</dbReference>
<feature type="chain" id="PRO_5021004798" evidence="1">
    <location>
        <begin position="31"/>
        <end position="255"/>
    </location>
</feature>
<keyword evidence="1" id="KW-0732">Signal</keyword>
<protein>
    <submittedName>
        <fullName evidence="3">Putative secreted protein with PEP-CTERM sorting signal</fullName>
    </submittedName>
</protein>
<dbReference type="EMBL" id="SNXW01000015">
    <property type="protein sequence ID" value="TDP79341.1"/>
    <property type="molecule type" value="Genomic_DNA"/>
</dbReference>
<evidence type="ECO:0000313" key="3">
    <source>
        <dbReference type="EMBL" id="TDP79341.1"/>
    </source>
</evidence>
<reference evidence="3 4" key="1">
    <citation type="submission" date="2019-03" db="EMBL/GenBank/DDBJ databases">
        <title>Genomic Encyclopedia of Type Strains, Phase IV (KMG-IV): sequencing the most valuable type-strain genomes for metagenomic binning, comparative biology and taxonomic classification.</title>
        <authorList>
            <person name="Goeker M."/>
        </authorList>
    </citation>
    <scope>NUCLEOTIDE SEQUENCE [LARGE SCALE GENOMIC DNA]</scope>
    <source>
        <strain evidence="3 4">DSM 11901</strain>
    </source>
</reference>
<dbReference type="Proteomes" id="UP000294593">
    <property type="component" value="Unassembled WGS sequence"/>
</dbReference>
<keyword evidence="4" id="KW-1185">Reference proteome</keyword>
<dbReference type="Pfam" id="PF07589">
    <property type="entry name" value="PEP-CTERM"/>
    <property type="match status" value="1"/>
</dbReference>
<proteinExistence type="predicted"/>
<evidence type="ECO:0000256" key="1">
    <source>
        <dbReference type="SAM" id="SignalP"/>
    </source>
</evidence>
<gene>
    <name evidence="3" type="ORF">EV672_11512</name>
</gene>
<dbReference type="AlphaFoldDB" id="A0A4R6R0W9"/>
<evidence type="ECO:0000313" key="4">
    <source>
        <dbReference type="Proteomes" id="UP000294593"/>
    </source>
</evidence>
<sequence length="255" mass="27072">MTFETSKQFKKSILALVGAACLSAASLAHADTTLTDNFTLADLVINKRSLIVGDKEFSNFDWHANGFFNDATGQLWGDLDLAAHINVHGEITNSGNYGLDFTGPLQAHPGDSASAQLTYTVRVLNPSFYLSDFHLDGDPLVSGPNGQAVVRESVSDLTNTLIPLNPVGPLEVSQYAPGASVFNDVAFTQPGLFPKVAEIETTLLLSATIPGTNASVLHFQESFSQAVPEPSTYALALVGIAGLGLARRRVLRQAA</sequence>
<evidence type="ECO:0000259" key="2">
    <source>
        <dbReference type="Pfam" id="PF07589"/>
    </source>
</evidence>
<name>A0A4R6R0W9_9BURK</name>